<proteinExistence type="predicted"/>
<evidence type="ECO:0000256" key="1">
    <source>
        <dbReference type="SAM" id="Phobius"/>
    </source>
</evidence>
<organism evidence="2 3">
    <name type="scientific">Dactylosporangium cerinum</name>
    <dbReference type="NCBI Taxonomy" id="1434730"/>
    <lineage>
        <taxon>Bacteria</taxon>
        <taxon>Bacillati</taxon>
        <taxon>Actinomycetota</taxon>
        <taxon>Actinomycetes</taxon>
        <taxon>Micromonosporales</taxon>
        <taxon>Micromonosporaceae</taxon>
        <taxon>Dactylosporangium</taxon>
    </lineage>
</organism>
<dbReference type="RefSeq" id="WP_380117482.1">
    <property type="nucleotide sequence ID" value="NZ_JBHSIU010000028.1"/>
</dbReference>
<keyword evidence="1" id="KW-0812">Transmembrane</keyword>
<evidence type="ECO:0000313" key="3">
    <source>
        <dbReference type="Proteomes" id="UP001595912"/>
    </source>
</evidence>
<sequence length="185" mass="19908">MEFEFGFIQRAKLPVLIGATVAGFAAQRVSQAILDGFYARSGYPVPYYVGQLSFSADRLSGWYTQMRQAGTLGIYWQTQFVDFAFIAATALAFMAALALVARAFPAGTRGRRVATAMVALGAFGPLCDVVENLFSFAMLPDPGSINPVVAVLYSTAAALKFAGFIAVYLWIPAALVAAAISRRRR</sequence>
<evidence type="ECO:0000313" key="2">
    <source>
        <dbReference type="EMBL" id="MFC5000956.1"/>
    </source>
</evidence>
<reference evidence="3" key="1">
    <citation type="journal article" date="2019" name="Int. J. Syst. Evol. Microbiol.">
        <title>The Global Catalogue of Microorganisms (GCM) 10K type strain sequencing project: providing services to taxonomists for standard genome sequencing and annotation.</title>
        <authorList>
            <consortium name="The Broad Institute Genomics Platform"/>
            <consortium name="The Broad Institute Genome Sequencing Center for Infectious Disease"/>
            <person name="Wu L."/>
            <person name="Ma J."/>
        </authorList>
    </citation>
    <scope>NUCLEOTIDE SEQUENCE [LARGE SCALE GENOMIC DNA]</scope>
    <source>
        <strain evidence="3">CGMCC 4.7152</strain>
    </source>
</reference>
<dbReference type="Proteomes" id="UP001595912">
    <property type="component" value="Unassembled WGS sequence"/>
</dbReference>
<accession>A0ABV9VX24</accession>
<keyword evidence="1" id="KW-0472">Membrane</keyword>
<evidence type="ECO:0008006" key="4">
    <source>
        <dbReference type="Google" id="ProtNLM"/>
    </source>
</evidence>
<feature type="transmembrane region" description="Helical" evidence="1">
    <location>
        <begin position="157"/>
        <end position="180"/>
    </location>
</feature>
<name>A0ABV9VX24_9ACTN</name>
<comment type="caution">
    <text evidence="2">The sequence shown here is derived from an EMBL/GenBank/DDBJ whole genome shotgun (WGS) entry which is preliminary data.</text>
</comment>
<gene>
    <name evidence="2" type="ORF">ACFPIJ_24345</name>
</gene>
<keyword evidence="1" id="KW-1133">Transmembrane helix</keyword>
<protein>
    <recommendedName>
        <fullName evidence="4">Integral membrane protein</fullName>
    </recommendedName>
</protein>
<dbReference type="EMBL" id="JBHSIU010000028">
    <property type="protein sequence ID" value="MFC5000956.1"/>
    <property type="molecule type" value="Genomic_DNA"/>
</dbReference>
<feature type="transmembrane region" description="Helical" evidence="1">
    <location>
        <begin position="83"/>
        <end position="101"/>
    </location>
</feature>
<feature type="transmembrane region" description="Helical" evidence="1">
    <location>
        <begin position="113"/>
        <end position="137"/>
    </location>
</feature>
<keyword evidence="3" id="KW-1185">Reference proteome</keyword>